<protein>
    <submittedName>
        <fullName evidence="2">GNAT family N-acetyltransferase</fullName>
        <ecNumber evidence="2">2.3.1.-</ecNumber>
    </submittedName>
</protein>
<dbReference type="GO" id="GO:0016746">
    <property type="term" value="F:acyltransferase activity"/>
    <property type="evidence" value="ECO:0007669"/>
    <property type="project" value="UniProtKB-KW"/>
</dbReference>
<dbReference type="SUPFAM" id="SSF55729">
    <property type="entry name" value="Acyl-CoA N-acyltransferases (Nat)"/>
    <property type="match status" value="1"/>
</dbReference>
<dbReference type="Proteomes" id="UP001597119">
    <property type="component" value="Unassembled WGS sequence"/>
</dbReference>
<gene>
    <name evidence="2" type="ORF">ACFR9U_15150</name>
</gene>
<keyword evidence="3" id="KW-1185">Reference proteome</keyword>
<evidence type="ECO:0000313" key="2">
    <source>
        <dbReference type="EMBL" id="MFD1588317.1"/>
    </source>
</evidence>
<name>A0ABD6CDD2_9EURY</name>
<dbReference type="EC" id="2.3.1.-" evidence="2"/>
<dbReference type="Gene3D" id="3.40.630.30">
    <property type="match status" value="1"/>
</dbReference>
<sequence length="340" mass="37877">MRVEQIGLEEWGTELPKSGFEVFHLPAALSVVTDHLDAERRLYAAKKGQETVGLLPVFVEERRVGRAVLSPPPGLSIPRLGPVLMPNSPKLRKREQINQALVEGVLEDVGASSSTTLVRILSPLDYGDPRPLSWNGLDVDPKFTYVVDVDDASSLAELMKGFSKSLRNKMRRFPELDVTISDEGRSGAVRIHEDVAERYLEQDKTPPVHRRFVEDLVDALDDRFRAYVARDDEGAYLGGIVVLYSNDHAYFWLGGARHSYDGISVNTLVHRQILDDVLTDPDFESITGYDLVGANTERLCEYKAKFCGELTEYYVAESSGVGMTTAKTAYRMFSGSLTKS</sequence>
<dbReference type="RefSeq" id="WP_247381513.1">
    <property type="nucleotide sequence ID" value="NZ_JALLGV010000010.1"/>
</dbReference>
<dbReference type="InterPro" id="IPR038740">
    <property type="entry name" value="BioF2-like_GNAT_dom"/>
</dbReference>
<evidence type="ECO:0000259" key="1">
    <source>
        <dbReference type="Pfam" id="PF13480"/>
    </source>
</evidence>
<keyword evidence="2" id="KW-0012">Acyltransferase</keyword>
<accession>A0ABD6CDD2</accession>
<dbReference type="Pfam" id="PF13480">
    <property type="entry name" value="Acetyltransf_6"/>
    <property type="match status" value="1"/>
</dbReference>
<dbReference type="InterPro" id="IPR016181">
    <property type="entry name" value="Acyl_CoA_acyltransferase"/>
</dbReference>
<proteinExistence type="predicted"/>
<keyword evidence="2" id="KW-0808">Transferase</keyword>
<dbReference type="AlphaFoldDB" id="A0ABD6CDD2"/>
<comment type="caution">
    <text evidence="2">The sequence shown here is derived from an EMBL/GenBank/DDBJ whole genome shotgun (WGS) entry which is preliminary data.</text>
</comment>
<organism evidence="2 3">
    <name type="scientific">Halorientalis brevis</name>
    <dbReference type="NCBI Taxonomy" id="1126241"/>
    <lineage>
        <taxon>Archaea</taxon>
        <taxon>Methanobacteriati</taxon>
        <taxon>Methanobacteriota</taxon>
        <taxon>Stenosarchaea group</taxon>
        <taxon>Halobacteria</taxon>
        <taxon>Halobacteriales</taxon>
        <taxon>Haloarculaceae</taxon>
        <taxon>Halorientalis</taxon>
    </lineage>
</organism>
<feature type="domain" description="BioF2-like acetyltransferase" evidence="1">
    <location>
        <begin position="162"/>
        <end position="303"/>
    </location>
</feature>
<reference evidence="2 3" key="1">
    <citation type="journal article" date="2019" name="Int. J. Syst. Evol. Microbiol.">
        <title>The Global Catalogue of Microorganisms (GCM) 10K type strain sequencing project: providing services to taxonomists for standard genome sequencing and annotation.</title>
        <authorList>
            <consortium name="The Broad Institute Genomics Platform"/>
            <consortium name="The Broad Institute Genome Sequencing Center for Infectious Disease"/>
            <person name="Wu L."/>
            <person name="Ma J."/>
        </authorList>
    </citation>
    <scope>NUCLEOTIDE SEQUENCE [LARGE SCALE GENOMIC DNA]</scope>
    <source>
        <strain evidence="2 3">CGMCC 1.12125</strain>
    </source>
</reference>
<evidence type="ECO:0000313" key="3">
    <source>
        <dbReference type="Proteomes" id="UP001597119"/>
    </source>
</evidence>
<dbReference type="EMBL" id="JBHUDJ010000011">
    <property type="protein sequence ID" value="MFD1588317.1"/>
    <property type="molecule type" value="Genomic_DNA"/>
</dbReference>